<dbReference type="PANTHER" id="PTHR43540">
    <property type="entry name" value="PEROXYUREIDOACRYLATE/UREIDOACRYLATE AMIDOHYDROLASE-RELATED"/>
    <property type="match status" value="1"/>
</dbReference>
<sequence length="380" mass="40681">MALPAILPYTMPTASDLPNNKVSWKPEAGRSVLLIHDMQQYFLDAFTAGQSPASELLANIKRLRSVCSGLGIPVIYTAQPGGQTPEQRALLLDFWGPGIDDGPYQKRIVEELAPVEGDTVLTKWRYSAFCKTNLLELLHKAGRDQLIVCGIYAHIGCLMTACDAFMQDVQPFFVADAVADFSADHHRMALTYAAERCAVVLSAQRLLDELQPDGDGSHRAEASAPAGVAERLAAHKPSHGTVTAISEAAAFGRESSRAASGGVPVVAESASDIEAAAESGLSSAVEGSPGQALSLRLVREQVAELVGEAPSTIGEADNLIDLGLDSVRMMSLVERWRRAGAEISFVELAERPTLDAWWGLLSSRAQAVLPNGDYFAIGRR</sequence>
<dbReference type="SUPFAM" id="SSF52499">
    <property type="entry name" value="Isochorismatase-like hydrolases"/>
    <property type="match status" value="1"/>
</dbReference>
<evidence type="ECO:0000313" key="8">
    <source>
        <dbReference type="Proteomes" id="UP001589619"/>
    </source>
</evidence>
<evidence type="ECO:0000256" key="2">
    <source>
        <dbReference type="ARBA" id="ARBA00006336"/>
    </source>
</evidence>
<dbReference type="EC" id="3.3.2.1" evidence="3"/>
<dbReference type="InterPro" id="IPR050272">
    <property type="entry name" value="Isochorismatase-like_hydrls"/>
</dbReference>
<dbReference type="PRINTS" id="PR01398">
    <property type="entry name" value="ISCHRISMTASE"/>
</dbReference>
<keyword evidence="8" id="KW-1185">Reference proteome</keyword>
<comment type="pathway">
    <text evidence="1">Siderophore biosynthesis.</text>
</comment>
<dbReference type="Pfam" id="PF00550">
    <property type="entry name" value="PP-binding"/>
    <property type="match status" value="1"/>
</dbReference>
<dbReference type="PROSITE" id="PS50075">
    <property type="entry name" value="CARRIER"/>
    <property type="match status" value="1"/>
</dbReference>
<evidence type="ECO:0000256" key="4">
    <source>
        <dbReference type="ARBA" id="ARBA00022801"/>
    </source>
</evidence>
<dbReference type="Gene3D" id="1.10.1200.10">
    <property type="entry name" value="ACP-like"/>
    <property type="match status" value="1"/>
</dbReference>
<dbReference type="PANTHER" id="PTHR43540:SF3">
    <property type="entry name" value="ENTEROBACTIN SYNTHASE COMPONENT B"/>
    <property type="match status" value="1"/>
</dbReference>
<evidence type="ECO:0000256" key="3">
    <source>
        <dbReference type="ARBA" id="ARBA00012100"/>
    </source>
</evidence>
<dbReference type="InterPro" id="IPR036380">
    <property type="entry name" value="Isochorismatase-like_sf"/>
</dbReference>
<comment type="catalytic activity">
    <reaction evidence="5">
        <text>isochorismate + H2O = (2S,3S)-2,3-dihydroxy-2,3-dihydrobenzoate + pyruvate</text>
        <dbReference type="Rhea" id="RHEA:11112"/>
        <dbReference type="ChEBI" id="CHEBI:15361"/>
        <dbReference type="ChEBI" id="CHEBI:15377"/>
        <dbReference type="ChEBI" id="CHEBI:29780"/>
        <dbReference type="ChEBI" id="CHEBI:58764"/>
        <dbReference type="EC" id="3.3.2.1"/>
    </reaction>
</comment>
<accession>A0ABV5VZ24</accession>
<dbReference type="PIRSF" id="PIRSF001111">
    <property type="entry name" value="Isochorismatase"/>
    <property type="match status" value="1"/>
</dbReference>
<evidence type="ECO:0000313" key="7">
    <source>
        <dbReference type="EMBL" id="MFB9753552.1"/>
    </source>
</evidence>
<organism evidence="7 8">
    <name type="scientific">Paenibacillus hodogayensis</name>
    <dbReference type="NCBI Taxonomy" id="279208"/>
    <lineage>
        <taxon>Bacteria</taxon>
        <taxon>Bacillati</taxon>
        <taxon>Bacillota</taxon>
        <taxon>Bacilli</taxon>
        <taxon>Bacillales</taxon>
        <taxon>Paenibacillaceae</taxon>
        <taxon>Paenibacillus</taxon>
    </lineage>
</organism>
<dbReference type="Proteomes" id="UP001589619">
    <property type="component" value="Unassembled WGS sequence"/>
</dbReference>
<protein>
    <recommendedName>
        <fullName evidence="3">isochorismatase</fullName>
        <ecNumber evidence="3">3.3.2.1</ecNumber>
    </recommendedName>
</protein>
<gene>
    <name evidence="7" type="ORF">ACFFNY_18450</name>
</gene>
<evidence type="ECO:0000259" key="6">
    <source>
        <dbReference type="PROSITE" id="PS50075"/>
    </source>
</evidence>
<dbReference type="InterPro" id="IPR000868">
    <property type="entry name" value="Isochorismatase-like_dom"/>
</dbReference>
<reference evidence="7 8" key="1">
    <citation type="submission" date="2024-09" db="EMBL/GenBank/DDBJ databases">
        <authorList>
            <person name="Sun Q."/>
            <person name="Mori K."/>
        </authorList>
    </citation>
    <scope>NUCLEOTIDE SEQUENCE [LARGE SCALE GENOMIC DNA]</scope>
    <source>
        <strain evidence="7 8">JCM 12520</strain>
    </source>
</reference>
<comment type="similarity">
    <text evidence="2">Belongs to the isochorismatase family.</text>
</comment>
<proteinExistence type="inferred from homology"/>
<dbReference type="CDD" id="cd01013">
    <property type="entry name" value="isochorismatase"/>
    <property type="match status" value="1"/>
</dbReference>
<dbReference type="Pfam" id="PF00857">
    <property type="entry name" value="Isochorismatase"/>
    <property type="match status" value="1"/>
</dbReference>
<dbReference type="InterPro" id="IPR009081">
    <property type="entry name" value="PP-bd_ACP"/>
</dbReference>
<keyword evidence="4" id="KW-0378">Hydrolase</keyword>
<dbReference type="InterPro" id="IPR016291">
    <property type="entry name" value="Isochorismatase"/>
</dbReference>
<dbReference type="EMBL" id="JBHMAG010000012">
    <property type="protein sequence ID" value="MFB9753552.1"/>
    <property type="molecule type" value="Genomic_DNA"/>
</dbReference>
<dbReference type="InterPro" id="IPR036736">
    <property type="entry name" value="ACP-like_sf"/>
</dbReference>
<evidence type="ECO:0000256" key="1">
    <source>
        <dbReference type="ARBA" id="ARBA00004924"/>
    </source>
</evidence>
<name>A0ABV5VZ24_9BACL</name>
<dbReference type="Gene3D" id="3.40.50.850">
    <property type="entry name" value="Isochorismatase-like"/>
    <property type="match status" value="1"/>
</dbReference>
<evidence type="ECO:0000256" key="5">
    <source>
        <dbReference type="ARBA" id="ARBA00048590"/>
    </source>
</evidence>
<feature type="domain" description="Carrier" evidence="6">
    <location>
        <begin position="288"/>
        <end position="365"/>
    </location>
</feature>
<dbReference type="RefSeq" id="WP_344901077.1">
    <property type="nucleotide sequence ID" value="NZ_BAAAYO010000001.1"/>
</dbReference>
<dbReference type="SUPFAM" id="SSF47336">
    <property type="entry name" value="ACP-like"/>
    <property type="match status" value="1"/>
</dbReference>
<comment type="caution">
    <text evidence="7">The sequence shown here is derived from an EMBL/GenBank/DDBJ whole genome shotgun (WGS) entry which is preliminary data.</text>
</comment>